<evidence type="ECO:0000313" key="4">
    <source>
        <dbReference type="Proteomes" id="UP001054837"/>
    </source>
</evidence>
<dbReference type="Pfam" id="PF20811">
    <property type="entry name" value="PARG_cat_N"/>
    <property type="match status" value="1"/>
</dbReference>
<dbReference type="GO" id="GO:0005737">
    <property type="term" value="C:cytoplasm"/>
    <property type="evidence" value="ECO:0007669"/>
    <property type="project" value="TreeGrafter"/>
</dbReference>
<dbReference type="GO" id="GO:0006282">
    <property type="term" value="P:regulation of DNA repair"/>
    <property type="evidence" value="ECO:0007669"/>
    <property type="project" value="InterPro"/>
</dbReference>
<feature type="compositionally biased region" description="Acidic residues" evidence="1">
    <location>
        <begin position="449"/>
        <end position="462"/>
    </location>
</feature>
<feature type="region of interest" description="Disordered" evidence="1">
    <location>
        <begin position="407"/>
        <end position="473"/>
    </location>
</feature>
<organism evidence="3 4">
    <name type="scientific">Caerostris darwini</name>
    <dbReference type="NCBI Taxonomy" id="1538125"/>
    <lineage>
        <taxon>Eukaryota</taxon>
        <taxon>Metazoa</taxon>
        <taxon>Ecdysozoa</taxon>
        <taxon>Arthropoda</taxon>
        <taxon>Chelicerata</taxon>
        <taxon>Arachnida</taxon>
        <taxon>Araneae</taxon>
        <taxon>Araneomorphae</taxon>
        <taxon>Entelegynae</taxon>
        <taxon>Araneoidea</taxon>
        <taxon>Araneidae</taxon>
        <taxon>Caerostris</taxon>
    </lineage>
</organism>
<proteinExistence type="predicted"/>
<feature type="compositionally biased region" description="Basic and acidic residues" evidence="1">
    <location>
        <begin position="418"/>
        <end position="427"/>
    </location>
</feature>
<feature type="compositionally biased region" description="Polar residues" evidence="1">
    <location>
        <begin position="429"/>
        <end position="446"/>
    </location>
</feature>
<name>A0AAV4Q711_9ARAC</name>
<reference evidence="3 4" key="1">
    <citation type="submission" date="2021-06" db="EMBL/GenBank/DDBJ databases">
        <title>Caerostris darwini draft genome.</title>
        <authorList>
            <person name="Kono N."/>
            <person name="Arakawa K."/>
        </authorList>
    </citation>
    <scope>NUCLEOTIDE SEQUENCE [LARGE SCALE GENOMIC DNA]</scope>
</reference>
<dbReference type="EMBL" id="BPLQ01003787">
    <property type="protein sequence ID" value="GIY03183.1"/>
    <property type="molecule type" value="Genomic_DNA"/>
</dbReference>
<dbReference type="AlphaFoldDB" id="A0AAV4Q711"/>
<accession>A0AAV4Q711</accession>
<dbReference type="InterPro" id="IPR048362">
    <property type="entry name" value="PARG_helical"/>
</dbReference>
<feature type="compositionally biased region" description="Basic residues" evidence="1">
    <location>
        <begin position="512"/>
        <end position="522"/>
    </location>
</feature>
<dbReference type="PANTHER" id="PTHR12837:SF14">
    <property type="entry name" value="POLY(ADP-RIBOSE) GLYCOHYDROLASE"/>
    <property type="match status" value="1"/>
</dbReference>
<comment type="caution">
    <text evidence="3">The sequence shown here is derived from an EMBL/GenBank/DDBJ whole genome shotgun (WGS) entry which is preliminary data.</text>
</comment>
<dbReference type="GO" id="GO:0005975">
    <property type="term" value="P:carbohydrate metabolic process"/>
    <property type="evidence" value="ECO:0007669"/>
    <property type="project" value="InterPro"/>
</dbReference>
<dbReference type="GO" id="GO:0005634">
    <property type="term" value="C:nucleus"/>
    <property type="evidence" value="ECO:0007669"/>
    <property type="project" value="TreeGrafter"/>
</dbReference>
<feature type="compositionally biased region" description="Acidic residues" evidence="1">
    <location>
        <begin position="534"/>
        <end position="543"/>
    </location>
</feature>
<gene>
    <name evidence="3" type="primary">AVEN_149769_1</name>
    <name evidence="3" type="ORF">CDAR_98681</name>
</gene>
<protein>
    <submittedName>
        <fullName evidence="3">Poly(ADP-ribose) glycohydrolase</fullName>
    </submittedName>
</protein>
<feature type="compositionally biased region" description="Polar residues" evidence="1">
    <location>
        <begin position="556"/>
        <end position="572"/>
    </location>
</feature>
<evidence type="ECO:0000259" key="2">
    <source>
        <dbReference type="Pfam" id="PF20811"/>
    </source>
</evidence>
<feature type="region of interest" description="Disordered" evidence="1">
    <location>
        <begin position="512"/>
        <end position="576"/>
    </location>
</feature>
<dbReference type="GO" id="GO:1990966">
    <property type="term" value="P:ATP generation from poly-ADP-D-ribose"/>
    <property type="evidence" value="ECO:0007669"/>
    <property type="project" value="TreeGrafter"/>
</dbReference>
<feature type="compositionally biased region" description="Low complexity" evidence="1">
    <location>
        <begin position="523"/>
        <end position="533"/>
    </location>
</feature>
<dbReference type="GO" id="GO:0004649">
    <property type="term" value="F:poly(ADP-ribose) glycohydrolase activity"/>
    <property type="evidence" value="ECO:0007669"/>
    <property type="project" value="InterPro"/>
</dbReference>
<dbReference type="InterPro" id="IPR007724">
    <property type="entry name" value="Poly_GlycHdrlase"/>
</dbReference>
<dbReference type="PANTHER" id="PTHR12837">
    <property type="entry name" value="POLY ADP-RIBOSE GLYCOHYDROLASE"/>
    <property type="match status" value="1"/>
</dbReference>
<evidence type="ECO:0000313" key="3">
    <source>
        <dbReference type="EMBL" id="GIY03183.1"/>
    </source>
</evidence>
<feature type="region of interest" description="Disordered" evidence="1">
    <location>
        <begin position="622"/>
        <end position="647"/>
    </location>
</feature>
<keyword evidence="4" id="KW-1185">Reference proteome</keyword>
<sequence>MLNREGVKTSPSSGKGVYPHNRRQIETYSICRPVHGKVPTLLRDERIEAKPHRLILDKALNYLILYKEIQHGSGTIIEGCNVRLFLFPQGMAHVLLPCDLPFWPDVQRHLAQLATCADARHMTHVMASLHDLCCVSLDPEEAGGADHPGFPELQRFVEEGMCEAERTRFLGDTLPRMATRAAELKALKPPGGFLYSLRREEGRFELERSLLASLLANAFFSTFTKRNAKTHPTLQDFRMADFFTHLHKRTHQKKLRTFLRYFETLGSAPGGHVKFTRKVVSGPSLPGWLCSDRPLVPLLVREGAYQAEASVYRMCSCSSVIGGDVLKASTSKESRLFFSFPELLVILSFAEGLADGEALVADDLSGAQGGVCLLDPSDFSEAPERQFEDRLLLRELNKALAAFTLDKPEKSSQGGAEPSRRTLEKRASSQHSSKLSLRTASQSSSRGEGEEDFFTADEDSDDGGCGGYTEETSLSRSADSLGFVLGEGEDDEDPLLTPHERLEDFRKRIRKRTRRRLSRRRSSSSSYVGGSSSDMDDILEDPEGGPAHYPLRPASSEPSLRLATSTNSQPKSPLSADAETVLVSMSGRRLMVTSSNGHLKAYSYDGVSPNLPVPFRARFRQRRAPSSFEEDPQPGRPRAAVEADPEGGGDLQLRVSVLWLAASMANLHSLLLYTLNHEQLNEVCKVYGVVVQREWTVGDLSCEVLRFCRNRQRWAATRLFGQILGRTASQDSLD</sequence>
<feature type="domain" description="PARG helical" evidence="2">
    <location>
        <begin position="163"/>
        <end position="277"/>
    </location>
</feature>
<dbReference type="GO" id="GO:0009225">
    <property type="term" value="P:nucleotide-sugar metabolic process"/>
    <property type="evidence" value="ECO:0007669"/>
    <property type="project" value="TreeGrafter"/>
</dbReference>
<dbReference type="Proteomes" id="UP001054837">
    <property type="component" value="Unassembled WGS sequence"/>
</dbReference>
<evidence type="ECO:0000256" key="1">
    <source>
        <dbReference type="SAM" id="MobiDB-lite"/>
    </source>
</evidence>